<reference evidence="2 3" key="1">
    <citation type="submission" date="2015-11" db="EMBL/GenBank/DDBJ databases">
        <title>Butyribacter intestini gen. nov., sp. nov., a butyric acid-producing bacterium of the family Lachnospiraceae isolated from the human faeces.</title>
        <authorList>
            <person name="Zou Y."/>
            <person name="Xue W."/>
            <person name="Luo G."/>
            <person name="Lv M."/>
        </authorList>
    </citation>
    <scope>NUCLEOTIDE SEQUENCE [LARGE SCALE GENOMIC DNA]</scope>
    <source>
        <strain evidence="2 3">ACET-33324</strain>
    </source>
</reference>
<evidence type="ECO:0000256" key="1">
    <source>
        <dbReference type="SAM" id="Phobius"/>
    </source>
</evidence>
<organism evidence="2 3">
    <name type="scientific">Acetivibrio ethanolgignens</name>
    <dbReference type="NCBI Taxonomy" id="290052"/>
    <lineage>
        <taxon>Bacteria</taxon>
        <taxon>Bacillati</taxon>
        <taxon>Bacillota</taxon>
        <taxon>Clostridia</taxon>
        <taxon>Eubacteriales</taxon>
        <taxon>Oscillospiraceae</taxon>
        <taxon>Acetivibrio</taxon>
    </lineage>
</organism>
<comment type="caution">
    <text evidence="2">The sequence shown here is derived from an EMBL/GenBank/DDBJ whole genome shotgun (WGS) entry which is preliminary data.</text>
</comment>
<accession>A0A0V8QEI8</accession>
<dbReference type="EMBL" id="LNAM01000164">
    <property type="protein sequence ID" value="KSV58646.1"/>
    <property type="molecule type" value="Genomic_DNA"/>
</dbReference>
<name>A0A0V8QEI8_9FIRM</name>
<dbReference type="STRING" id="290052.ASU35_02260"/>
<keyword evidence="1" id="KW-0472">Membrane</keyword>
<protein>
    <submittedName>
        <fullName evidence="2">Uncharacterized protein</fullName>
    </submittedName>
</protein>
<dbReference type="Proteomes" id="UP000054874">
    <property type="component" value="Unassembled WGS sequence"/>
</dbReference>
<keyword evidence="3" id="KW-1185">Reference proteome</keyword>
<dbReference type="AlphaFoldDB" id="A0A0V8QEI8"/>
<proteinExistence type="predicted"/>
<keyword evidence="1" id="KW-1133">Transmembrane helix</keyword>
<keyword evidence="1" id="KW-0812">Transmembrane</keyword>
<feature type="transmembrane region" description="Helical" evidence="1">
    <location>
        <begin position="20"/>
        <end position="45"/>
    </location>
</feature>
<evidence type="ECO:0000313" key="2">
    <source>
        <dbReference type="EMBL" id="KSV58646.1"/>
    </source>
</evidence>
<gene>
    <name evidence="2" type="ORF">ASU35_02260</name>
</gene>
<evidence type="ECO:0000313" key="3">
    <source>
        <dbReference type="Proteomes" id="UP000054874"/>
    </source>
</evidence>
<sequence>MAYLLATPNCRRNIIVTQAVFMAASLLCLVAYVTVLCLAVSEGLFPGEMEVKKFLVLNAGLYGLLLFY</sequence>